<sequence length="645" mass="72978">MISQATQVNFLQSNHKPFKAFQNKIAQCSFSTAENIVFNSGTQDIALSNGEKPLVVISVYPRHDSEDNNISPVKIIQHPTLSQKKVNNIDFNTFKRKEKQQNKDSFISVNKTRQRSPRSKSPSPGSTHIQNKTIADKTVGRVLGNKNNNMHNISPPQRNVNKSGHKLIKPKKDTSCYCTYSMGLENKDLVELKRTPKAYDIKETDTTKVKRALVNHFLKSVDRIDPSDTKMKLVTPQNDTSRVTINIDGEKEHYDLFFEQNDFDTGLSVRKSKKKPPINGTSGNDVYKNSKENLLMLSDEKKNGTYMYSHEKNVKPKIEPMLTRLKVRDSLEICHSRDGRTGSRLNTNENRGQNDLTDSFFNVALIAPVKHYRGDGCLIPDPNERDKEIRVLLGIVRNTRSIEKEESVANKHNYKTKRRDAHDTSSKVKISGQRIIDKIIFPADTKNNKNIKRDMNEYVNLNKVTPRQADSMEICYAHAYVKHVPISATHFGDGYHNKITRDIPKPSTSLHTIFKGHRKTATPNLGTSAYSLCSDANHSTKSITAPPYAGDCKPKKLFLQRLLSCLVMQSTETTILKEVPTRKLSSVNSSVDSYHISSSLGALEMTSSLYDTSASFYSNHVIKPTNKLKRSFLSSVREFLSNRRS</sequence>
<comment type="caution">
    <text evidence="2">The sequence shown here is derived from an EMBL/GenBank/DDBJ whole genome shotgun (WGS) entry which is preliminary data.</text>
</comment>
<keyword evidence="3" id="KW-1185">Reference proteome</keyword>
<reference evidence="2" key="1">
    <citation type="submission" date="2022-03" db="EMBL/GenBank/DDBJ databases">
        <authorList>
            <person name="Lindestad O."/>
        </authorList>
    </citation>
    <scope>NUCLEOTIDE SEQUENCE</scope>
</reference>
<proteinExistence type="predicted"/>
<accession>A0A8S4SG61</accession>
<name>A0A8S4SG61_9NEOP</name>
<dbReference type="AlphaFoldDB" id="A0A8S4SG61"/>
<dbReference type="Proteomes" id="UP000838756">
    <property type="component" value="Unassembled WGS sequence"/>
</dbReference>
<evidence type="ECO:0000256" key="1">
    <source>
        <dbReference type="SAM" id="MobiDB-lite"/>
    </source>
</evidence>
<feature type="region of interest" description="Disordered" evidence="1">
    <location>
        <begin position="268"/>
        <end position="287"/>
    </location>
</feature>
<protein>
    <submittedName>
        <fullName evidence="2">Jg10908 protein</fullName>
    </submittedName>
</protein>
<evidence type="ECO:0000313" key="3">
    <source>
        <dbReference type="Proteomes" id="UP000838756"/>
    </source>
</evidence>
<dbReference type="EMBL" id="CAKXAJ010026233">
    <property type="protein sequence ID" value="CAH2263594.1"/>
    <property type="molecule type" value="Genomic_DNA"/>
</dbReference>
<feature type="region of interest" description="Disordered" evidence="1">
    <location>
        <begin position="93"/>
        <end position="167"/>
    </location>
</feature>
<dbReference type="OrthoDB" id="444135at2759"/>
<feature type="region of interest" description="Disordered" evidence="1">
    <location>
        <begin position="407"/>
        <end position="427"/>
    </location>
</feature>
<feature type="compositionally biased region" description="Polar residues" evidence="1">
    <location>
        <begin position="145"/>
        <end position="162"/>
    </location>
</feature>
<evidence type="ECO:0000313" key="2">
    <source>
        <dbReference type="EMBL" id="CAH2263594.1"/>
    </source>
</evidence>
<gene>
    <name evidence="2" type="primary">jg10908</name>
    <name evidence="2" type="ORF">PAEG_LOCUS24403</name>
</gene>
<organism evidence="2 3">
    <name type="scientific">Pararge aegeria aegeria</name>
    <dbReference type="NCBI Taxonomy" id="348720"/>
    <lineage>
        <taxon>Eukaryota</taxon>
        <taxon>Metazoa</taxon>
        <taxon>Ecdysozoa</taxon>
        <taxon>Arthropoda</taxon>
        <taxon>Hexapoda</taxon>
        <taxon>Insecta</taxon>
        <taxon>Pterygota</taxon>
        <taxon>Neoptera</taxon>
        <taxon>Endopterygota</taxon>
        <taxon>Lepidoptera</taxon>
        <taxon>Glossata</taxon>
        <taxon>Ditrysia</taxon>
        <taxon>Papilionoidea</taxon>
        <taxon>Nymphalidae</taxon>
        <taxon>Satyrinae</taxon>
        <taxon>Satyrini</taxon>
        <taxon>Parargina</taxon>
        <taxon>Pararge</taxon>
    </lineage>
</organism>
<feature type="compositionally biased region" description="Basic and acidic residues" evidence="1">
    <location>
        <begin position="93"/>
        <end position="102"/>
    </location>
</feature>